<keyword evidence="3 7" id="KW-0732">Signal</keyword>
<feature type="signal peptide" evidence="7">
    <location>
        <begin position="1"/>
        <end position="25"/>
    </location>
</feature>
<dbReference type="InterPro" id="IPR057724">
    <property type="entry name" value="TCTN1-3_N"/>
</dbReference>
<accession>A0AAJ7WMN6</accession>
<evidence type="ECO:0000259" key="9">
    <source>
        <dbReference type="Pfam" id="PF25752"/>
    </source>
</evidence>
<keyword evidence="6" id="KW-0812">Transmembrane</keyword>
<feature type="domain" description="Tectonic-1-3 N-terminal" evidence="9">
    <location>
        <begin position="142"/>
        <end position="229"/>
    </location>
</feature>
<evidence type="ECO:0000256" key="5">
    <source>
        <dbReference type="ARBA" id="ARBA00023180"/>
    </source>
</evidence>
<dbReference type="GO" id="GO:0060271">
    <property type="term" value="P:cilium assembly"/>
    <property type="evidence" value="ECO:0007669"/>
    <property type="project" value="TreeGrafter"/>
</dbReference>
<dbReference type="Pfam" id="PF07773">
    <property type="entry name" value="TCTN_DUF1619"/>
    <property type="match status" value="2"/>
</dbReference>
<feature type="chain" id="PRO_5042557372" evidence="7">
    <location>
        <begin position="26"/>
        <end position="700"/>
    </location>
</feature>
<evidence type="ECO:0000256" key="4">
    <source>
        <dbReference type="ARBA" id="ARBA00022794"/>
    </source>
</evidence>
<dbReference type="GO" id="GO:0036038">
    <property type="term" value="C:MKS complex"/>
    <property type="evidence" value="ECO:0007669"/>
    <property type="project" value="TreeGrafter"/>
</dbReference>
<dbReference type="GO" id="GO:0007224">
    <property type="term" value="P:smoothened signaling pathway"/>
    <property type="evidence" value="ECO:0007669"/>
    <property type="project" value="TreeGrafter"/>
</dbReference>
<keyword evidence="6" id="KW-1133">Transmembrane helix</keyword>
<protein>
    <submittedName>
        <fullName evidence="11">Tectonic-2-like isoform X1</fullName>
    </submittedName>
</protein>
<gene>
    <name evidence="11" type="primary">LOC116939203</name>
</gene>
<evidence type="ECO:0000256" key="6">
    <source>
        <dbReference type="SAM" id="Phobius"/>
    </source>
</evidence>
<keyword evidence="5" id="KW-0325">Glycoprotein</keyword>
<reference evidence="11" key="1">
    <citation type="submission" date="2025-08" db="UniProtKB">
        <authorList>
            <consortium name="RefSeq"/>
        </authorList>
    </citation>
    <scope>IDENTIFICATION</scope>
    <source>
        <tissue evidence="11">Sperm</tissue>
    </source>
</reference>
<dbReference type="Pfam" id="PF25752">
    <property type="entry name" value="DUF1619_N"/>
    <property type="match status" value="1"/>
</dbReference>
<feature type="domain" description="Tectonic-1-3" evidence="8">
    <location>
        <begin position="287"/>
        <end position="422"/>
    </location>
</feature>
<dbReference type="PANTHER" id="PTHR14611:SF6">
    <property type="entry name" value="TECTONIC-2"/>
    <property type="match status" value="1"/>
</dbReference>
<dbReference type="InterPro" id="IPR011677">
    <property type="entry name" value="TCTN1-3_dom"/>
</dbReference>
<dbReference type="GeneID" id="116939203"/>
<organism evidence="10 11">
    <name type="scientific">Petromyzon marinus</name>
    <name type="common">Sea lamprey</name>
    <dbReference type="NCBI Taxonomy" id="7757"/>
    <lineage>
        <taxon>Eukaryota</taxon>
        <taxon>Metazoa</taxon>
        <taxon>Chordata</taxon>
        <taxon>Craniata</taxon>
        <taxon>Vertebrata</taxon>
        <taxon>Cyclostomata</taxon>
        <taxon>Hyperoartia</taxon>
        <taxon>Petromyzontiformes</taxon>
        <taxon>Petromyzontidae</taxon>
        <taxon>Petromyzon</taxon>
    </lineage>
</organism>
<dbReference type="GO" id="GO:1904491">
    <property type="term" value="P:protein localization to ciliary transition zone"/>
    <property type="evidence" value="ECO:0007669"/>
    <property type="project" value="TreeGrafter"/>
</dbReference>
<feature type="domain" description="Tectonic-1-3" evidence="8">
    <location>
        <begin position="433"/>
        <end position="603"/>
    </location>
</feature>
<keyword evidence="6" id="KW-0472">Membrane</keyword>
<evidence type="ECO:0000256" key="1">
    <source>
        <dbReference type="ARBA" id="ARBA00007633"/>
    </source>
</evidence>
<keyword evidence="10" id="KW-1185">Reference proteome</keyword>
<comment type="similarity">
    <text evidence="1">Belongs to the tectonic family.</text>
</comment>
<evidence type="ECO:0000259" key="8">
    <source>
        <dbReference type="Pfam" id="PF07773"/>
    </source>
</evidence>
<evidence type="ECO:0000256" key="3">
    <source>
        <dbReference type="ARBA" id="ARBA00022729"/>
    </source>
</evidence>
<dbReference type="KEGG" id="pmrn:116939203"/>
<dbReference type="InterPro" id="IPR040354">
    <property type="entry name" value="TCTN1-3"/>
</dbReference>
<evidence type="ECO:0000313" key="10">
    <source>
        <dbReference type="Proteomes" id="UP001318040"/>
    </source>
</evidence>
<evidence type="ECO:0000256" key="2">
    <source>
        <dbReference type="ARBA" id="ARBA00011495"/>
    </source>
</evidence>
<evidence type="ECO:0000313" key="11">
    <source>
        <dbReference type="RefSeq" id="XP_032803225.1"/>
    </source>
</evidence>
<dbReference type="RefSeq" id="XP_032803225.1">
    <property type="nucleotide sequence ID" value="XM_032947334.1"/>
</dbReference>
<dbReference type="Proteomes" id="UP001318040">
    <property type="component" value="Chromosome 5"/>
</dbReference>
<sequence>MSRRTIFGVIALLLLHLWDRASVRALEFQPRSILMTNYTVDVMLVNADAAASFTCGAHLLNESSDITLLSCVNASENWNVTYGPQYSTVVNLMLTRIPTDPKVVVEEALAVRCCQSNKTATLLVQVSIRPLEARIDGNISLVTGLPNPAYVPLSMCPCDLTQKACDVGCCCDHTCTMENGRMLSSCLPGVFGGLVSPPFEHLCSEQQARNAPDWFPFLCVQSPAANSPMLGLFHTDSPVLMTRDALQTKLGQIPASPSFAKERTGQANAPCSSTNVHMEQGSPTCRAQNRLLTLPRATLAGHCLQKAPISFLKDVTSRCVLGPLQLLCTNSDLHSIDAYSKDVDNKTCFLSVLGASMQLAERECLPTYQLDKMCINAVVAVTYEVTWKNFSVYHVHAKITLANVSLTNNAPLVQEFSVQFINPVNGLQITPRSGNPGYLVGKPLLTSVKNGSVNLTEGLHLWYPVGSSLCAEAQTTQVKFGENSISGCLLRLGFLDLNNCTDIRHNILQEWHRLVSANFVGRRGNSNPKDTTEWISLDKHALKNESSVNSTERRGMCAEVPARLHIRVLTAMVGNVEREPQMEIVDVQVSVSKATWQLSCSGAEGAACVNTSFLQSFPLTSSVEFIRVATTLTSPQTRFQLNYTEFDCSRNDVCWPELALPFITTYKGHPNGYAIAQGMILVLLFVLAGLLAAPWHAIFT</sequence>
<dbReference type="AlphaFoldDB" id="A0AAJ7WMN6"/>
<evidence type="ECO:0000256" key="7">
    <source>
        <dbReference type="SAM" id="SignalP"/>
    </source>
</evidence>
<proteinExistence type="inferred from homology"/>
<feature type="transmembrane region" description="Helical" evidence="6">
    <location>
        <begin position="673"/>
        <end position="693"/>
    </location>
</feature>
<name>A0AAJ7WMN6_PETMA</name>
<comment type="subunit">
    <text evidence="2">Part of the tectonic-like complex (also named B9 complex).</text>
</comment>
<keyword evidence="4" id="KW-0970">Cilium biogenesis/degradation</keyword>
<dbReference type="PANTHER" id="PTHR14611">
    <property type="entry name" value="TECTONIC FAMILY MEMBER"/>
    <property type="match status" value="1"/>
</dbReference>